<evidence type="ECO:0000313" key="2">
    <source>
        <dbReference type="EMBL" id="MBO1902284.1"/>
    </source>
</evidence>
<comment type="caution">
    <text evidence="2">The sequence shown here is derived from an EMBL/GenBank/DDBJ whole genome shotgun (WGS) entry which is preliminary data.</text>
</comment>
<name>A0A939MSP0_9MICO</name>
<organism evidence="2 3">
    <name type="scientific">Leucobacter weissii</name>
    <dbReference type="NCBI Taxonomy" id="1983706"/>
    <lineage>
        <taxon>Bacteria</taxon>
        <taxon>Bacillati</taxon>
        <taxon>Actinomycetota</taxon>
        <taxon>Actinomycetes</taxon>
        <taxon>Micrococcales</taxon>
        <taxon>Microbacteriaceae</taxon>
        <taxon>Leucobacter</taxon>
    </lineage>
</organism>
<protein>
    <recommendedName>
        <fullName evidence="4">3-hydroxyacyl-CoA dehydrogenase</fullName>
    </recommendedName>
</protein>
<dbReference type="InterPro" id="IPR045596">
    <property type="entry name" value="DUF6459"/>
</dbReference>
<gene>
    <name evidence="2" type="ORF">J4H92_10040</name>
</gene>
<feature type="region of interest" description="Disordered" evidence="1">
    <location>
        <begin position="1"/>
        <end position="41"/>
    </location>
</feature>
<dbReference type="EMBL" id="JAGDYM010000011">
    <property type="protein sequence ID" value="MBO1902284.1"/>
    <property type="molecule type" value="Genomic_DNA"/>
</dbReference>
<sequence>MSIAAARQPAGLSPRDTGRDARTPTLIAVPPLPAPSDCNDGSIPDPSPGFIRALAVHAFEVLEGSRTIAQLGSLISVGLARELTRLRAVRLERQRVYRDERREVPRASSVRCDRPREEVVEAAVVLRTGKRAHAVALRLEWVHRHWRASDITVL</sequence>
<evidence type="ECO:0000313" key="3">
    <source>
        <dbReference type="Proteomes" id="UP000664382"/>
    </source>
</evidence>
<evidence type="ECO:0008006" key="4">
    <source>
        <dbReference type="Google" id="ProtNLM"/>
    </source>
</evidence>
<proteinExistence type="predicted"/>
<dbReference type="AlphaFoldDB" id="A0A939MSP0"/>
<evidence type="ECO:0000256" key="1">
    <source>
        <dbReference type="SAM" id="MobiDB-lite"/>
    </source>
</evidence>
<keyword evidence="3" id="KW-1185">Reference proteome</keyword>
<accession>A0A939MSP0</accession>
<reference evidence="2" key="1">
    <citation type="submission" date="2021-03" db="EMBL/GenBank/DDBJ databases">
        <title>Leucobacter chromiisoli sp. nov., isolated from chromium-containing soil of chemical plant.</title>
        <authorList>
            <person name="Xu Z."/>
        </authorList>
    </citation>
    <scope>NUCLEOTIDE SEQUENCE</scope>
    <source>
        <strain evidence="2">S27</strain>
    </source>
</reference>
<dbReference type="RefSeq" id="WP_208098053.1">
    <property type="nucleotide sequence ID" value="NZ_JAGDYM010000011.1"/>
</dbReference>
<dbReference type="Proteomes" id="UP000664382">
    <property type="component" value="Unassembled WGS sequence"/>
</dbReference>
<dbReference type="Pfam" id="PF20060">
    <property type="entry name" value="DUF6459"/>
    <property type="match status" value="1"/>
</dbReference>